<organism evidence="1 2">
    <name type="scientific">Meloidogyne floridensis</name>
    <dbReference type="NCBI Taxonomy" id="298350"/>
    <lineage>
        <taxon>Eukaryota</taxon>
        <taxon>Metazoa</taxon>
        <taxon>Ecdysozoa</taxon>
        <taxon>Nematoda</taxon>
        <taxon>Chromadorea</taxon>
        <taxon>Rhabditida</taxon>
        <taxon>Tylenchina</taxon>
        <taxon>Tylenchomorpha</taxon>
        <taxon>Tylenchoidea</taxon>
        <taxon>Meloidogynidae</taxon>
        <taxon>Meloidogyninae</taxon>
        <taxon>Meloidogyne</taxon>
    </lineage>
</organism>
<evidence type="ECO:0000313" key="1">
    <source>
        <dbReference type="Proteomes" id="UP000887560"/>
    </source>
</evidence>
<proteinExistence type="predicted"/>
<dbReference type="AlphaFoldDB" id="A0A915NAL4"/>
<dbReference type="Proteomes" id="UP000887560">
    <property type="component" value="Unplaced"/>
</dbReference>
<sequence length="324" mass="38048">MEGQSRRKGKEIAQIPKKQAFPKLDFSLVELTILLQILRNIELTTIKSNPDEALNTVIEYYKNQYISGFNDLNLIISPVVIVYYNCLLNEINILTYKDKTNQIKLELIKNRMKDLSLTMDIDKYKFLMFDEFNFRRALDYCNDDPNISADQLYNNAISILPEKGEKISLLSYIKAYDELEIKANNWMEILKQLSIFQLKNVEFTYKGIEFTRERMLMSLQEAENTTDGVLTSNECYTIFGKYNLNSEQTLYQLFEGLDIEIQKKLEQIIINPFLVNEMSLNQEEYLQENTKNLGYDRVMPIQKRHGLVQFILNSCNFIVNQGNY</sequence>
<keyword evidence="1" id="KW-1185">Reference proteome</keyword>
<protein>
    <submittedName>
        <fullName evidence="2">Uncharacterized protein</fullName>
    </submittedName>
</protein>
<accession>A0A915NAL4</accession>
<dbReference type="WBParaSite" id="scf7180000416218.g168">
    <property type="protein sequence ID" value="scf7180000416218.g168"/>
    <property type="gene ID" value="scf7180000416218.g168"/>
</dbReference>
<reference evidence="2" key="1">
    <citation type="submission" date="2022-11" db="UniProtKB">
        <authorList>
            <consortium name="WormBaseParasite"/>
        </authorList>
    </citation>
    <scope>IDENTIFICATION</scope>
</reference>
<evidence type="ECO:0000313" key="2">
    <source>
        <dbReference type="WBParaSite" id="scf7180000416218.g168"/>
    </source>
</evidence>
<name>A0A915NAL4_9BILA</name>